<feature type="compositionally biased region" description="Polar residues" evidence="1">
    <location>
        <begin position="227"/>
        <end position="246"/>
    </location>
</feature>
<feature type="compositionally biased region" description="Basic residues" evidence="1">
    <location>
        <begin position="54"/>
        <end position="66"/>
    </location>
</feature>
<organism evidence="3 6">
    <name type="scientific">Didymodactylos carnosus</name>
    <dbReference type="NCBI Taxonomy" id="1234261"/>
    <lineage>
        <taxon>Eukaryota</taxon>
        <taxon>Metazoa</taxon>
        <taxon>Spiralia</taxon>
        <taxon>Gnathifera</taxon>
        <taxon>Rotifera</taxon>
        <taxon>Eurotatoria</taxon>
        <taxon>Bdelloidea</taxon>
        <taxon>Philodinida</taxon>
        <taxon>Philodinidae</taxon>
        <taxon>Didymodactylos</taxon>
    </lineage>
</organism>
<gene>
    <name evidence="3" type="ORF">GPM918_LOCUS4888</name>
    <name evidence="2" type="ORF">OVA965_LOCUS3961</name>
    <name evidence="5" type="ORF">SRO942_LOCUS4889</name>
    <name evidence="4" type="ORF">TMI583_LOCUS3959</name>
</gene>
<feature type="compositionally biased region" description="Basic and acidic residues" evidence="1">
    <location>
        <begin position="294"/>
        <end position="303"/>
    </location>
</feature>
<dbReference type="EMBL" id="CAJNOQ010000683">
    <property type="protein sequence ID" value="CAF0827739.1"/>
    <property type="molecule type" value="Genomic_DNA"/>
</dbReference>
<name>A0A813UHF8_9BILA</name>
<feature type="region of interest" description="Disordered" evidence="1">
    <location>
        <begin position="37"/>
        <end position="76"/>
    </location>
</feature>
<evidence type="ECO:0000313" key="3">
    <source>
        <dbReference type="EMBL" id="CAF0827739.1"/>
    </source>
</evidence>
<dbReference type="Proteomes" id="UP000681722">
    <property type="component" value="Unassembled WGS sequence"/>
</dbReference>
<keyword evidence="6" id="KW-1185">Reference proteome</keyword>
<comment type="caution">
    <text evidence="3">The sequence shown here is derived from an EMBL/GenBank/DDBJ whole genome shotgun (WGS) entry which is preliminary data.</text>
</comment>
<dbReference type="Proteomes" id="UP000677228">
    <property type="component" value="Unassembled WGS sequence"/>
</dbReference>
<reference evidence="3" key="1">
    <citation type="submission" date="2021-02" db="EMBL/GenBank/DDBJ databases">
        <authorList>
            <person name="Nowell W R."/>
        </authorList>
    </citation>
    <scope>NUCLEOTIDE SEQUENCE</scope>
</reference>
<dbReference type="EMBL" id="CAJNOK010001002">
    <property type="protein sequence ID" value="CAF0787584.1"/>
    <property type="molecule type" value="Genomic_DNA"/>
</dbReference>
<sequence>MIDYGNIIKFIPNRSQTPIQDESNNASSNVVNSQLISNESKHPSSPPHLQQQAKKPHLRNNFKRTLRPSNSMSFRDGNTTVLARSSFNIRRAQYGAGTFNHGRTIINRNGEQYIEDMNERIDRRFVRSIDNNGVKRYYEVIDIIPTKTVRRYKQSHGQNTLKSTKYDQSERPVRINSFRQSVQSPLLDFTGMDNPQHINDEYHRYLQTFNETNNVTNLTSQEHSLLTNDSSSMNTADVSSNTSVPNDNYFRRRKPPKASVTSSSKTKMFYNNNIPPADINRKTSDSVSASSSQESKENKKSDRPVNNNQYVRSAQSDPRAIINNITYI</sequence>
<feature type="region of interest" description="Disordered" evidence="1">
    <location>
        <begin position="227"/>
        <end position="308"/>
    </location>
</feature>
<evidence type="ECO:0000313" key="5">
    <source>
        <dbReference type="EMBL" id="CAF3614636.1"/>
    </source>
</evidence>
<dbReference type="EMBL" id="CAJOBC010000683">
    <property type="protein sequence ID" value="CAF3614636.1"/>
    <property type="molecule type" value="Genomic_DNA"/>
</dbReference>
<dbReference type="Proteomes" id="UP000682733">
    <property type="component" value="Unassembled WGS sequence"/>
</dbReference>
<evidence type="ECO:0000313" key="6">
    <source>
        <dbReference type="Proteomes" id="UP000663829"/>
    </source>
</evidence>
<evidence type="ECO:0000313" key="4">
    <source>
        <dbReference type="EMBL" id="CAF3569944.1"/>
    </source>
</evidence>
<accession>A0A813UHF8</accession>
<dbReference type="AlphaFoldDB" id="A0A813UHF8"/>
<evidence type="ECO:0000256" key="1">
    <source>
        <dbReference type="SAM" id="MobiDB-lite"/>
    </source>
</evidence>
<proteinExistence type="predicted"/>
<protein>
    <submittedName>
        <fullName evidence="3">Uncharacterized protein</fullName>
    </submittedName>
</protein>
<evidence type="ECO:0000313" key="2">
    <source>
        <dbReference type="EMBL" id="CAF0787584.1"/>
    </source>
</evidence>
<feature type="compositionally biased region" description="Polar residues" evidence="1">
    <location>
        <begin position="259"/>
        <end position="274"/>
    </location>
</feature>
<dbReference type="Proteomes" id="UP000663829">
    <property type="component" value="Unassembled WGS sequence"/>
</dbReference>
<dbReference type="OrthoDB" id="10012248at2759"/>
<feature type="compositionally biased region" description="Polar residues" evidence="1">
    <location>
        <begin position="67"/>
        <end position="76"/>
    </location>
</feature>
<dbReference type="EMBL" id="CAJOBA010001002">
    <property type="protein sequence ID" value="CAF3569944.1"/>
    <property type="molecule type" value="Genomic_DNA"/>
</dbReference>